<name>A0A0E9WSH0_ANGAN</name>
<reference evidence="1" key="1">
    <citation type="submission" date="2014-11" db="EMBL/GenBank/DDBJ databases">
        <authorList>
            <person name="Amaro Gonzalez C."/>
        </authorList>
    </citation>
    <scope>NUCLEOTIDE SEQUENCE</scope>
</reference>
<dbReference type="EMBL" id="GBXM01015260">
    <property type="protein sequence ID" value="JAH93317.1"/>
    <property type="molecule type" value="Transcribed_RNA"/>
</dbReference>
<reference evidence="1" key="2">
    <citation type="journal article" date="2015" name="Fish Shellfish Immunol.">
        <title>Early steps in the European eel (Anguilla anguilla)-Vibrio vulnificus interaction in the gills: Role of the RtxA13 toxin.</title>
        <authorList>
            <person name="Callol A."/>
            <person name="Pajuelo D."/>
            <person name="Ebbesson L."/>
            <person name="Teles M."/>
            <person name="MacKenzie S."/>
            <person name="Amaro C."/>
        </authorList>
    </citation>
    <scope>NUCLEOTIDE SEQUENCE</scope>
</reference>
<evidence type="ECO:0000313" key="1">
    <source>
        <dbReference type="EMBL" id="JAH93317.1"/>
    </source>
</evidence>
<proteinExistence type="predicted"/>
<organism evidence="1">
    <name type="scientific">Anguilla anguilla</name>
    <name type="common">European freshwater eel</name>
    <name type="synonym">Muraena anguilla</name>
    <dbReference type="NCBI Taxonomy" id="7936"/>
    <lineage>
        <taxon>Eukaryota</taxon>
        <taxon>Metazoa</taxon>
        <taxon>Chordata</taxon>
        <taxon>Craniata</taxon>
        <taxon>Vertebrata</taxon>
        <taxon>Euteleostomi</taxon>
        <taxon>Actinopterygii</taxon>
        <taxon>Neopterygii</taxon>
        <taxon>Teleostei</taxon>
        <taxon>Anguilliformes</taxon>
        <taxon>Anguillidae</taxon>
        <taxon>Anguilla</taxon>
    </lineage>
</organism>
<protein>
    <submittedName>
        <fullName evidence="1">Uncharacterized protein</fullName>
    </submittedName>
</protein>
<accession>A0A0E9WSH0</accession>
<sequence length="44" mass="5201">MSLQRGICLLCRKLRGLCYLFYLFRSCTQLVHGCFCYLLDSLLH</sequence>
<dbReference type="AlphaFoldDB" id="A0A0E9WSH0"/>